<keyword evidence="3" id="KW-1185">Reference proteome</keyword>
<dbReference type="InterPro" id="IPR006015">
    <property type="entry name" value="Universal_stress_UspA"/>
</dbReference>
<name>A0AAV5LWF6_9ROSI</name>
<dbReference type="SUPFAM" id="SSF52402">
    <property type="entry name" value="Adenine nucleotide alpha hydrolases-like"/>
    <property type="match status" value="1"/>
</dbReference>
<dbReference type="Proteomes" id="UP001054252">
    <property type="component" value="Unassembled WGS sequence"/>
</dbReference>
<evidence type="ECO:0000259" key="1">
    <source>
        <dbReference type="Pfam" id="PF00582"/>
    </source>
</evidence>
<dbReference type="InterPro" id="IPR006016">
    <property type="entry name" value="UspA"/>
</dbReference>
<comment type="caution">
    <text evidence="2">The sequence shown here is derived from an EMBL/GenBank/DDBJ whole genome shotgun (WGS) entry which is preliminary data.</text>
</comment>
<dbReference type="Pfam" id="PF00582">
    <property type="entry name" value="Usp"/>
    <property type="match status" value="1"/>
</dbReference>
<dbReference type="AlphaFoldDB" id="A0AAV5LWF6"/>
<accession>A0AAV5LWF6</accession>
<dbReference type="EMBL" id="BPVZ01000153">
    <property type="protein sequence ID" value="GKV41840.1"/>
    <property type="molecule type" value="Genomic_DNA"/>
</dbReference>
<reference evidence="2 3" key="1">
    <citation type="journal article" date="2021" name="Commun. Biol.">
        <title>The genome of Shorea leprosula (Dipterocarpaceae) highlights the ecological relevance of drought in aseasonal tropical rainforests.</title>
        <authorList>
            <person name="Ng K.K.S."/>
            <person name="Kobayashi M.J."/>
            <person name="Fawcett J.A."/>
            <person name="Hatakeyama M."/>
            <person name="Paape T."/>
            <person name="Ng C.H."/>
            <person name="Ang C.C."/>
            <person name="Tnah L.H."/>
            <person name="Lee C.T."/>
            <person name="Nishiyama T."/>
            <person name="Sese J."/>
            <person name="O'Brien M.J."/>
            <person name="Copetti D."/>
            <person name="Mohd Noor M.I."/>
            <person name="Ong R.C."/>
            <person name="Putra M."/>
            <person name="Sireger I.Z."/>
            <person name="Indrioko S."/>
            <person name="Kosugi Y."/>
            <person name="Izuno A."/>
            <person name="Isagi Y."/>
            <person name="Lee S.L."/>
            <person name="Shimizu K.K."/>
        </authorList>
    </citation>
    <scope>NUCLEOTIDE SEQUENCE [LARGE SCALE GENOMIC DNA]</scope>
    <source>
        <strain evidence="2">214</strain>
    </source>
</reference>
<organism evidence="2 3">
    <name type="scientific">Rubroshorea leprosula</name>
    <dbReference type="NCBI Taxonomy" id="152421"/>
    <lineage>
        <taxon>Eukaryota</taxon>
        <taxon>Viridiplantae</taxon>
        <taxon>Streptophyta</taxon>
        <taxon>Embryophyta</taxon>
        <taxon>Tracheophyta</taxon>
        <taxon>Spermatophyta</taxon>
        <taxon>Magnoliopsida</taxon>
        <taxon>eudicotyledons</taxon>
        <taxon>Gunneridae</taxon>
        <taxon>Pentapetalae</taxon>
        <taxon>rosids</taxon>
        <taxon>malvids</taxon>
        <taxon>Malvales</taxon>
        <taxon>Dipterocarpaceae</taxon>
        <taxon>Rubroshorea</taxon>
    </lineage>
</organism>
<evidence type="ECO:0000313" key="2">
    <source>
        <dbReference type="EMBL" id="GKV41840.1"/>
    </source>
</evidence>
<dbReference type="PRINTS" id="PR01438">
    <property type="entry name" value="UNVRSLSTRESS"/>
</dbReference>
<dbReference type="Gene3D" id="3.40.50.620">
    <property type="entry name" value="HUPs"/>
    <property type="match status" value="1"/>
</dbReference>
<dbReference type="PANTHER" id="PTHR31964">
    <property type="entry name" value="ADENINE NUCLEOTIDE ALPHA HYDROLASES-LIKE SUPERFAMILY PROTEIN"/>
    <property type="match status" value="1"/>
</dbReference>
<feature type="domain" description="UspA" evidence="1">
    <location>
        <begin position="85"/>
        <end position="167"/>
    </location>
</feature>
<proteinExistence type="predicted"/>
<dbReference type="PANTHER" id="PTHR31964:SF124">
    <property type="entry name" value="ADENINE NUCLEOTIDE ALPHA HYDROLASES-LIKE SUPERFAMILY PROTEIN"/>
    <property type="match status" value="1"/>
</dbReference>
<protein>
    <recommendedName>
        <fullName evidence="1">UspA domain-containing protein</fullName>
    </recommendedName>
</protein>
<dbReference type="InterPro" id="IPR014729">
    <property type="entry name" value="Rossmann-like_a/b/a_fold"/>
</dbReference>
<dbReference type="CDD" id="cd23659">
    <property type="entry name" value="USP_At3g01520-like"/>
    <property type="match status" value="1"/>
</dbReference>
<gene>
    <name evidence="2" type="ORF">SLEP1_g49321</name>
</gene>
<evidence type="ECO:0000313" key="3">
    <source>
        <dbReference type="Proteomes" id="UP001054252"/>
    </source>
</evidence>
<sequence>MRVMVAIDDSEESFYALNWALDNLFRDMDAPPEASGGGGGSEVVPPTLLLANVQQALQHYGVPIGPVGGAAFYPTVTVTESVKKAQEQISATILSRALQMCKDKMVITETLSLNGNPKDEICQAIEQKHADLLIVGSRGLGKIKRAFLGSVSNYCAHHAKCPVLIVKSPKDHE</sequence>